<dbReference type="Proteomes" id="UP001549055">
    <property type="component" value="Unassembled WGS sequence"/>
</dbReference>
<dbReference type="SUPFAM" id="SSF51206">
    <property type="entry name" value="cAMP-binding domain-like"/>
    <property type="match status" value="1"/>
</dbReference>
<feature type="domain" description="Cyclic nucleotide-binding" evidence="4">
    <location>
        <begin position="31"/>
        <end position="109"/>
    </location>
</feature>
<accession>A0ABV2JQW0</accession>
<dbReference type="SUPFAM" id="SSF46785">
    <property type="entry name" value="Winged helix' DNA-binding domain"/>
    <property type="match status" value="1"/>
</dbReference>
<name>A0ABV2JQW0_9STRE</name>
<protein>
    <submittedName>
        <fullName evidence="5">CRP-like cAMP-binding protein</fullName>
    </submittedName>
</protein>
<evidence type="ECO:0000256" key="1">
    <source>
        <dbReference type="ARBA" id="ARBA00023015"/>
    </source>
</evidence>
<dbReference type="SMART" id="SM00100">
    <property type="entry name" value="cNMP"/>
    <property type="match status" value="1"/>
</dbReference>
<dbReference type="EMBL" id="JBEPMK010000010">
    <property type="protein sequence ID" value="MET3645359.1"/>
    <property type="molecule type" value="Genomic_DNA"/>
</dbReference>
<keyword evidence="6" id="KW-1185">Reference proteome</keyword>
<evidence type="ECO:0000256" key="2">
    <source>
        <dbReference type="ARBA" id="ARBA00023125"/>
    </source>
</evidence>
<evidence type="ECO:0000313" key="6">
    <source>
        <dbReference type="Proteomes" id="UP001549055"/>
    </source>
</evidence>
<dbReference type="InterPro" id="IPR036390">
    <property type="entry name" value="WH_DNA-bd_sf"/>
</dbReference>
<sequence>MNTLSFSPTPQNFLQHPMLQTFLPEQYRKDLKLVHFQEGQAICHQDQELTVLTFVLEGKVKVVRKLFNGKEYILGIQGAPTLIGDIELLTGQTVVSSVIAIDETWCAQLPLLNKEALLADPLFLYRVGQGLATSLYQQNIQAAVNVGYSVKERLASHILSIEHDGYFQLELHILADSFGTSYRHLLRTIKELLTDGAIEKRGKSYFICQASQLENLRIHQ</sequence>
<evidence type="ECO:0000259" key="4">
    <source>
        <dbReference type="PROSITE" id="PS50042"/>
    </source>
</evidence>
<dbReference type="CDD" id="cd00038">
    <property type="entry name" value="CAP_ED"/>
    <property type="match status" value="1"/>
</dbReference>
<dbReference type="InterPro" id="IPR014710">
    <property type="entry name" value="RmlC-like_jellyroll"/>
</dbReference>
<dbReference type="Pfam" id="PF00027">
    <property type="entry name" value="cNMP_binding"/>
    <property type="match status" value="1"/>
</dbReference>
<keyword evidence="3" id="KW-0804">Transcription</keyword>
<dbReference type="Gene3D" id="2.60.120.10">
    <property type="entry name" value="Jelly Rolls"/>
    <property type="match status" value="1"/>
</dbReference>
<gene>
    <name evidence="5" type="ORF">ABID27_002024</name>
</gene>
<dbReference type="Pfam" id="PF13545">
    <property type="entry name" value="HTH_Crp_2"/>
    <property type="match status" value="1"/>
</dbReference>
<evidence type="ECO:0000256" key="3">
    <source>
        <dbReference type="ARBA" id="ARBA00023163"/>
    </source>
</evidence>
<proteinExistence type="predicted"/>
<keyword evidence="1" id="KW-0805">Transcription regulation</keyword>
<reference evidence="5 6" key="1">
    <citation type="submission" date="2024-06" db="EMBL/GenBank/DDBJ databases">
        <title>Genomic Encyclopedia of Type Strains, Phase IV (KMG-IV): sequencing the most valuable type-strain genomes for metagenomic binning, comparative biology and taxonomic classification.</title>
        <authorList>
            <person name="Goeker M."/>
        </authorList>
    </citation>
    <scope>NUCLEOTIDE SEQUENCE [LARGE SCALE GENOMIC DNA]</scope>
    <source>
        <strain evidence="5 6">DSM 15349</strain>
    </source>
</reference>
<dbReference type="InterPro" id="IPR000595">
    <property type="entry name" value="cNMP-bd_dom"/>
</dbReference>
<dbReference type="InterPro" id="IPR018490">
    <property type="entry name" value="cNMP-bd_dom_sf"/>
</dbReference>
<dbReference type="PROSITE" id="PS50042">
    <property type="entry name" value="CNMP_BINDING_3"/>
    <property type="match status" value="1"/>
</dbReference>
<comment type="caution">
    <text evidence="5">The sequence shown here is derived from an EMBL/GenBank/DDBJ whole genome shotgun (WGS) entry which is preliminary data.</text>
</comment>
<keyword evidence="2" id="KW-0238">DNA-binding</keyword>
<evidence type="ECO:0000313" key="5">
    <source>
        <dbReference type="EMBL" id="MET3645359.1"/>
    </source>
</evidence>
<dbReference type="InterPro" id="IPR012318">
    <property type="entry name" value="HTH_CRP"/>
</dbReference>
<organism evidence="5 6">
    <name type="scientific">Streptococcus gallinaceus</name>
    <dbReference type="NCBI Taxonomy" id="165758"/>
    <lineage>
        <taxon>Bacteria</taxon>
        <taxon>Bacillati</taxon>
        <taxon>Bacillota</taxon>
        <taxon>Bacilli</taxon>
        <taxon>Lactobacillales</taxon>
        <taxon>Streptococcaceae</taxon>
        <taxon>Streptococcus</taxon>
    </lineage>
</organism>